<evidence type="ECO:0000256" key="2">
    <source>
        <dbReference type="ARBA" id="ARBA00023015"/>
    </source>
</evidence>
<keyword evidence="1 5" id="KW-0597">Phosphoprotein</keyword>
<feature type="modified residue" description="4-aspartylphosphate" evidence="5">
    <location>
        <position position="58"/>
    </location>
</feature>
<keyword evidence="4" id="KW-0804">Transcription</keyword>
<dbReference type="PROSITE" id="PS50043">
    <property type="entry name" value="HTH_LUXR_2"/>
    <property type="match status" value="1"/>
</dbReference>
<gene>
    <name evidence="8" type="ORF">SAMN04488055_5043</name>
</gene>
<dbReference type="PROSITE" id="PS50110">
    <property type="entry name" value="RESPONSE_REGULATORY"/>
    <property type="match status" value="1"/>
</dbReference>
<feature type="domain" description="HTH luxR-type" evidence="6">
    <location>
        <begin position="144"/>
        <end position="209"/>
    </location>
</feature>
<feature type="domain" description="Response regulatory" evidence="7">
    <location>
        <begin position="7"/>
        <end position="123"/>
    </location>
</feature>
<reference evidence="9" key="1">
    <citation type="submission" date="2016-11" db="EMBL/GenBank/DDBJ databases">
        <authorList>
            <person name="Varghese N."/>
            <person name="Submissions S."/>
        </authorList>
    </citation>
    <scope>NUCLEOTIDE SEQUENCE [LARGE SCALE GENOMIC DNA]</scope>
    <source>
        <strain evidence="9">DSM 24787</strain>
    </source>
</reference>
<dbReference type="InterPro" id="IPR016032">
    <property type="entry name" value="Sig_transdc_resp-reg_C-effctor"/>
</dbReference>
<dbReference type="GO" id="GO:0000160">
    <property type="term" value="P:phosphorelay signal transduction system"/>
    <property type="evidence" value="ECO:0007669"/>
    <property type="project" value="InterPro"/>
</dbReference>
<dbReference type="RefSeq" id="WP_074242311.1">
    <property type="nucleotide sequence ID" value="NZ_FSRA01000002.1"/>
</dbReference>
<evidence type="ECO:0000256" key="4">
    <source>
        <dbReference type="ARBA" id="ARBA00023163"/>
    </source>
</evidence>
<dbReference type="CDD" id="cd17535">
    <property type="entry name" value="REC_NarL-like"/>
    <property type="match status" value="1"/>
</dbReference>
<evidence type="ECO:0000313" key="9">
    <source>
        <dbReference type="Proteomes" id="UP000185003"/>
    </source>
</evidence>
<evidence type="ECO:0000256" key="3">
    <source>
        <dbReference type="ARBA" id="ARBA00023125"/>
    </source>
</evidence>
<dbReference type="Pfam" id="PF00072">
    <property type="entry name" value="Response_reg"/>
    <property type="match status" value="1"/>
</dbReference>
<dbReference type="GO" id="GO:0003677">
    <property type="term" value="F:DNA binding"/>
    <property type="evidence" value="ECO:0007669"/>
    <property type="project" value="UniProtKB-KW"/>
</dbReference>
<dbReference type="Proteomes" id="UP000185003">
    <property type="component" value="Unassembled WGS sequence"/>
</dbReference>
<dbReference type="OrthoDB" id="9797341at2"/>
<dbReference type="InterPro" id="IPR058245">
    <property type="entry name" value="NreC/VraR/RcsB-like_REC"/>
</dbReference>
<dbReference type="SMART" id="SM00421">
    <property type="entry name" value="HTH_LUXR"/>
    <property type="match status" value="1"/>
</dbReference>
<dbReference type="InterPro" id="IPR000792">
    <property type="entry name" value="Tscrpt_reg_LuxR_C"/>
</dbReference>
<sequence length="211" mass="23172">MLQHRTTLAIVDDHPVVIEGLAKLLSKKAAYEIAGGFTSGQDFLAFFEKTPVKIVLLDIILPDMNGIDLCKEIKRMSPDTVVLALSNHEERGAVMKMLENGASGYLLKNAAVEELMDCINGALNGQIMFSKAVKEIIARPQLDAEKAPVKLTVREKEILGLIASGITTPRIAEMLFLSKFTVENHRKNLLHKLNAKNVAELINSATRQGLI</sequence>
<dbReference type="PANTHER" id="PTHR43214">
    <property type="entry name" value="TWO-COMPONENT RESPONSE REGULATOR"/>
    <property type="match status" value="1"/>
</dbReference>
<evidence type="ECO:0000256" key="5">
    <source>
        <dbReference type="PROSITE-ProRule" id="PRU00169"/>
    </source>
</evidence>
<dbReference type="PRINTS" id="PR00038">
    <property type="entry name" value="HTHLUXR"/>
</dbReference>
<evidence type="ECO:0000259" key="6">
    <source>
        <dbReference type="PROSITE" id="PS50043"/>
    </source>
</evidence>
<dbReference type="EMBL" id="FSRA01000002">
    <property type="protein sequence ID" value="SIO51355.1"/>
    <property type="molecule type" value="Genomic_DNA"/>
</dbReference>
<evidence type="ECO:0000259" key="7">
    <source>
        <dbReference type="PROSITE" id="PS50110"/>
    </source>
</evidence>
<evidence type="ECO:0000256" key="1">
    <source>
        <dbReference type="ARBA" id="ARBA00022553"/>
    </source>
</evidence>
<proteinExistence type="predicted"/>
<dbReference type="CDD" id="cd06170">
    <property type="entry name" value="LuxR_C_like"/>
    <property type="match status" value="1"/>
</dbReference>
<dbReference type="PANTHER" id="PTHR43214:SF41">
    <property type="entry name" value="NITRATE_NITRITE RESPONSE REGULATOR PROTEIN NARP"/>
    <property type="match status" value="1"/>
</dbReference>
<dbReference type="SMART" id="SM00448">
    <property type="entry name" value="REC"/>
    <property type="match status" value="1"/>
</dbReference>
<dbReference type="SUPFAM" id="SSF52172">
    <property type="entry name" value="CheY-like"/>
    <property type="match status" value="1"/>
</dbReference>
<evidence type="ECO:0000313" key="8">
    <source>
        <dbReference type="EMBL" id="SIO51355.1"/>
    </source>
</evidence>
<dbReference type="Pfam" id="PF00196">
    <property type="entry name" value="GerE"/>
    <property type="match status" value="1"/>
</dbReference>
<dbReference type="PROSITE" id="PS00622">
    <property type="entry name" value="HTH_LUXR_1"/>
    <property type="match status" value="1"/>
</dbReference>
<organism evidence="8 9">
    <name type="scientific">Chitinophaga niabensis</name>
    <dbReference type="NCBI Taxonomy" id="536979"/>
    <lineage>
        <taxon>Bacteria</taxon>
        <taxon>Pseudomonadati</taxon>
        <taxon>Bacteroidota</taxon>
        <taxon>Chitinophagia</taxon>
        <taxon>Chitinophagales</taxon>
        <taxon>Chitinophagaceae</taxon>
        <taxon>Chitinophaga</taxon>
    </lineage>
</organism>
<keyword evidence="3 8" id="KW-0238">DNA-binding</keyword>
<keyword evidence="9" id="KW-1185">Reference proteome</keyword>
<name>A0A1N6K472_9BACT</name>
<dbReference type="InterPro" id="IPR011006">
    <property type="entry name" value="CheY-like_superfamily"/>
</dbReference>
<accession>A0A1N6K472</accession>
<keyword evidence="2" id="KW-0805">Transcription regulation</keyword>
<dbReference type="InterPro" id="IPR039420">
    <property type="entry name" value="WalR-like"/>
</dbReference>
<dbReference type="Gene3D" id="3.40.50.2300">
    <property type="match status" value="1"/>
</dbReference>
<dbReference type="SUPFAM" id="SSF46894">
    <property type="entry name" value="C-terminal effector domain of the bipartite response regulators"/>
    <property type="match status" value="1"/>
</dbReference>
<dbReference type="InterPro" id="IPR001789">
    <property type="entry name" value="Sig_transdc_resp-reg_receiver"/>
</dbReference>
<protein>
    <submittedName>
        <fullName evidence="8">DNA-binding response regulator, NarL/FixJ family, contains REC and HTH domains</fullName>
    </submittedName>
</protein>
<dbReference type="STRING" id="536979.SAMN04488055_5043"/>
<dbReference type="GO" id="GO:0006355">
    <property type="term" value="P:regulation of DNA-templated transcription"/>
    <property type="evidence" value="ECO:0007669"/>
    <property type="project" value="InterPro"/>
</dbReference>
<dbReference type="AlphaFoldDB" id="A0A1N6K472"/>